<dbReference type="Proteomes" id="UP000218263">
    <property type="component" value="Chromosome"/>
</dbReference>
<gene>
    <name evidence="1" type="ORF">MgSA37_01006</name>
</gene>
<evidence type="ECO:0000313" key="1">
    <source>
        <dbReference type="EMBL" id="BAU52842.1"/>
    </source>
</evidence>
<name>A0A110B166_9SPHI</name>
<protein>
    <submittedName>
        <fullName evidence="1">Uncharacterized protein</fullName>
    </submittedName>
</protein>
<keyword evidence="2" id="KW-1185">Reference proteome</keyword>
<organism evidence="1 2">
    <name type="scientific">Mucilaginibacter gotjawali</name>
    <dbReference type="NCBI Taxonomy" id="1550579"/>
    <lineage>
        <taxon>Bacteria</taxon>
        <taxon>Pseudomonadati</taxon>
        <taxon>Bacteroidota</taxon>
        <taxon>Sphingobacteriia</taxon>
        <taxon>Sphingobacteriales</taxon>
        <taxon>Sphingobacteriaceae</taxon>
        <taxon>Mucilaginibacter</taxon>
    </lineage>
</organism>
<sequence>MFKERLTYQIKLHPYASTLVVLYTVFWAVVYCLLFNGFTVGQLALDAMFLSIPYSLIALILSLTLKNSGRFFLWLTFIIYIPIIATFLIVLPLL</sequence>
<dbReference type="KEGG" id="mgot:MgSA37_01006"/>
<dbReference type="EMBL" id="AP017313">
    <property type="protein sequence ID" value="BAU52842.1"/>
    <property type="molecule type" value="Genomic_DNA"/>
</dbReference>
<dbReference type="AlphaFoldDB" id="A0A110B166"/>
<reference evidence="1 2" key="1">
    <citation type="submission" date="2015-12" db="EMBL/GenBank/DDBJ databases">
        <title>Genome sequence of Mucilaginibacter gotjawali.</title>
        <authorList>
            <person name="Lee J.S."/>
            <person name="Lee K.C."/>
            <person name="Kim K.K."/>
            <person name="Lee B.W."/>
        </authorList>
    </citation>
    <scope>NUCLEOTIDE SEQUENCE [LARGE SCALE GENOMIC DNA]</scope>
    <source>
        <strain evidence="1 2">SA3-7</strain>
    </source>
</reference>
<evidence type="ECO:0000313" key="2">
    <source>
        <dbReference type="Proteomes" id="UP000218263"/>
    </source>
</evidence>
<accession>A0A110B166</accession>
<proteinExistence type="predicted"/>